<evidence type="ECO:0000259" key="6">
    <source>
        <dbReference type="Pfam" id="PF04932"/>
    </source>
</evidence>
<dbReference type="EMBL" id="BJNV01000002">
    <property type="protein sequence ID" value="GEC94049.1"/>
    <property type="molecule type" value="Genomic_DNA"/>
</dbReference>
<evidence type="ECO:0000256" key="4">
    <source>
        <dbReference type="ARBA" id="ARBA00023136"/>
    </source>
</evidence>
<dbReference type="InterPro" id="IPR045979">
    <property type="entry name" value="DUF5935"/>
</dbReference>
<dbReference type="GO" id="GO:0016020">
    <property type="term" value="C:membrane"/>
    <property type="evidence" value="ECO:0007669"/>
    <property type="project" value="UniProtKB-SubCell"/>
</dbReference>
<name>A0A4Y4CQD0_ZOORA</name>
<dbReference type="Pfam" id="PF04932">
    <property type="entry name" value="Wzy_C"/>
    <property type="match status" value="1"/>
</dbReference>
<evidence type="ECO:0000256" key="2">
    <source>
        <dbReference type="ARBA" id="ARBA00022692"/>
    </source>
</evidence>
<evidence type="ECO:0000256" key="3">
    <source>
        <dbReference type="ARBA" id="ARBA00022989"/>
    </source>
</evidence>
<organism evidence="8 9">
    <name type="scientific">Zoogloea ramigera</name>
    <dbReference type="NCBI Taxonomy" id="350"/>
    <lineage>
        <taxon>Bacteria</taxon>
        <taxon>Pseudomonadati</taxon>
        <taxon>Pseudomonadota</taxon>
        <taxon>Betaproteobacteria</taxon>
        <taxon>Rhodocyclales</taxon>
        <taxon>Zoogloeaceae</taxon>
        <taxon>Zoogloea</taxon>
    </lineage>
</organism>
<feature type="domain" description="DUF5935" evidence="7">
    <location>
        <begin position="1"/>
        <end position="186"/>
    </location>
</feature>
<gene>
    <name evidence="8" type="ORF">ZRA01_01220</name>
</gene>
<evidence type="ECO:0000259" key="7">
    <source>
        <dbReference type="Pfam" id="PF19358"/>
    </source>
</evidence>
<evidence type="ECO:0000313" key="9">
    <source>
        <dbReference type="Proteomes" id="UP000318422"/>
    </source>
</evidence>
<evidence type="ECO:0000313" key="8">
    <source>
        <dbReference type="EMBL" id="GEC94049.1"/>
    </source>
</evidence>
<comment type="caution">
    <text evidence="8">The sequence shown here is derived from an EMBL/GenBank/DDBJ whole genome shotgun (WGS) entry which is preliminary data.</text>
</comment>
<reference evidence="8 9" key="1">
    <citation type="submission" date="2019-06" db="EMBL/GenBank/DDBJ databases">
        <title>Whole genome shotgun sequence of Zoogloea ramigera NBRC 15342.</title>
        <authorList>
            <person name="Hosoyama A."/>
            <person name="Uohara A."/>
            <person name="Ohji S."/>
            <person name="Ichikawa N."/>
        </authorList>
    </citation>
    <scope>NUCLEOTIDE SEQUENCE [LARGE SCALE GENOMIC DNA]</scope>
    <source>
        <strain evidence="8 9">NBRC 15342</strain>
    </source>
</reference>
<dbReference type="PANTHER" id="PTHR37422">
    <property type="entry name" value="TEICHURONIC ACID BIOSYNTHESIS PROTEIN TUAE"/>
    <property type="match status" value="1"/>
</dbReference>
<accession>A0A4Y4CQD0</accession>
<evidence type="ECO:0000256" key="1">
    <source>
        <dbReference type="ARBA" id="ARBA00004141"/>
    </source>
</evidence>
<keyword evidence="9" id="KW-1185">Reference proteome</keyword>
<feature type="transmembrane region" description="Helical" evidence="5">
    <location>
        <begin position="380"/>
        <end position="401"/>
    </location>
</feature>
<dbReference type="RefSeq" id="WP_141348806.1">
    <property type="nucleotide sequence ID" value="NZ_BJNV01000002.1"/>
</dbReference>
<feature type="transmembrane region" description="Helical" evidence="5">
    <location>
        <begin position="41"/>
        <end position="62"/>
    </location>
</feature>
<dbReference type="AlphaFoldDB" id="A0A4Y4CQD0"/>
<feature type="domain" description="O-antigen ligase-related" evidence="6">
    <location>
        <begin position="214"/>
        <end position="349"/>
    </location>
</feature>
<dbReference type="InterPro" id="IPR007016">
    <property type="entry name" value="O-antigen_ligase-rel_domated"/>
</dbReference>
<dbReference type="OrthoDB" id="9772644at2"/>
<feature type="transmembrane region" description="Helical" evidence="5">
    <location>
        <begin position="102"/>
        <end position="120"/>
    </location>
</feature>
<dbReference type="PANTHER" id="PTHR37422:SF13">
    <property type="entry name" value="LIPOPOLYSACCHARIDE BIOSYNTHESIS PROTEIN PA4999-RELATED"/>
    <property type="match status" value="1"/>
</dbReference>
<dbReference type="InterPro" id="IPR017528">
    <property type="entry name" value="CHP03097O-antigen_lig-rel"/>
</dbReference>
<feature type="transmembrane region" description="Helical" evidence="5">
    <location>
        <begin position="340"/>
        <end position="359"/>
    </location>
</feature>
<dbReference type="Proteomes" id="UP000318422">
    <property type="component" value="Unassembled WGS sequence"/>
</dbReference>
<proteinExistence type="predicted"/>
<comment type="subcellular location">
    <subcellularLocation>
        <location evidence="1">Membrane</location>
        <topology evidence="1">Multi-pass membrane protein</topology>
    </subcellularLocation>
</comment>
<feature type="transmembrane region" description="Helical" evidence="5">
    <location>
        <begin position="74"/>
        <end position="96"/>
    </location>
</feature>
<dbReference type="InterPro" id="IPR051533">
    <property type="entry name" value="WaaL-like"/>
</dbReference>
<feature type="transmembrane region" description="Helical" evidence="5">
    <location>
        <begin position="248"/>
        <end position="265"/>
    </location>
</feature>
<sequence>MRDLLITLIFVYGAIRALKYPYIAALLWAWIGLMNPHRLGWGFAYSLPFAMIAVALLVVGMMTHPKQVRWPSSGPVTVLALFVVWMGLTTVAAIHFDESSAIYVNVSKVLGVALLIGCVVRTREEILGFIVVTALSVAFFGIKGGFFTLVTGGAFRVWGPPGSAIADNNELAVALIVSIPLLYYLYMRAEDLVKLPTLTRLSPKWIRRGLLLSIGLCAVSVLGSHSRGALLAMSSMAIVLWWRSKSKLTIGIVLLILAPALVMFMPDEWGERMGTIKTYESDASAMGRINAWTMAINIANSRILGAGFATDSALVYRMYAPNPNEVLVAHSIYFQVLGQHGYIGLALFLTFWILTYRTAGRLMKLGRGHPELAWAADLGSMMKVSLVGFAVGGAFLNLAFWDMPYYLMLIAVVTEKWVKATLGEQSAAASAEAMSLKASGRLKASP</sequence>
<protein>
    <submittedName>
        <fullName evidence="8">O-antigen polymerase</fullName>
    </submittedName>
</protein>
<feature type="transmembrane region" description="Helical" evidence="5">
    <location>
        <begin position="127"/>
        <end position="151"/>
    </location>
</feature>
<dbReference type="NCBIfam" id="TIGR03097">
    <property type="entry name" value="PEP_O_lig_1"/>
    <property type="match status" value="1"/>
</dbReference>
<dbReference type="Pfam" id="PF19358">
    <property type="entry name" value="DUF5935"/>
    <property type="match status" value="1"/>
</dbReference>
<feature type="transmembrane region" description="Helical" evidence="5">
    <location>
        <begin position="171"/>
        <end position="189"/>
    </location>
</feature>
<evidence type="ECO:0000256" key="5">
    <source>
        <dbReference type="SAM" id="Phobius"/>
    </source>
</evidence>
<keyword evidence="2 5" id="KW-0812">Transmembrane</keyword>
<keyword evidence="3 5" id="KW-1133">Transmembrane helix</keyword>
<keyword evidence="4 5" id="KW-0472">Membrane</keyword>